<evidence type="ECO:0000313" key="1">
    <source>
        <dbReference type="EMBL" id="OAF66089.1"/>
    </source>
</evidence>
<dbReference type="Proteomes" id="UP000078046">
    <property type="component" value="Unassembled WGS sequence"/>
</dbReference>
<gene>
    <name evidence="1" type="ORF">A3Q56_06200</name>
</gene>
<feature type="non-terminal residue" evidence="1">
    <location>
        <position position="73"/>
    </location>
</feature>
<dbReference type="AlphaFoldDB" id="A0A177AVS9"/>
<proteinExistence type="predicted"/>
<keyword evidence="2" id="KW-1185">Reference proteome</keyword>
<protein>
    <submittedName>
        <fullName evidence="1">Uncharacterized protein</fullName>
    </submittedName>
</protein>
<sequence>MFESIFSNELFINVKNNEIYSLLTPQIAELRDMCYDAYVCGNEVQRVRVESLFTNDNCMETCKKCQFLLEQPH</sequence>
<accession>A0A177AVS9</accession>
<reference evidence="1 2" key="1">
    <citation type="submission" date="2016-04" db="EMBL/GenBank/DDBJ databases">
        <title>The genome of Intoshia linei affirms orthonectids as highly simplified spiralians.</title>
        <authorList>
            <person name="Mikhailov K.V."/>
            <person name="Slusarev G.S."/>
            <person name="Nikitin M.A."/>
            <person name="Logacheva M.D."/>
            <person name="Penin A."/>
            <person name="Aleoshin V."/>
            <person name="Panchin Y.V."/>
        </authorList>
    </citation>
    <scope>NUCLEOTIDE SEQUENCE [LARGE SCALE GENOMIC DNA]</scope>
    <source>
        <strain evidence="1">Intl2013</strain>
        <tissue evidence="1">Whole animal</tissue>
    </source>
</reference>
<dbReference type="EMBL" id="LWCA01001041">
    <property type="protein sequence ID" value="OAF66089.1"/>
    <property type="molecule type" value="Genomic_DNA"/>
</dbReference>
<comment type="caution">
    <text evidence="1">The sequence shown here is derived from an EMBL/GenBank/DDBJ whole genome shotgun (WGS) entry which is preliminary data.</text>
</comment>
<evidence type="ECO:0000313" key="2">
    <source>
        <dbReference type="Proteomes" id="UP000078046"/>
    </source>
</evidence>
<name>A0A177AVS9_9BILA</name>
<organism evidence="1 2">
    <name type="scientific">Intoshia linei</name>
    <dbReference type="NCBI Taxonomy" id="1819745"/>
    <lineage>
        <taxon>Eukaryota</taxon>
        <taxon>Metazoa</taxon>
        <taxon>Spiralia</taxon>
        <taxon>Lophotrochozoa</taxon>
        <taxon>Mesozoa</taxon>
        <taxon>Orthonectida</taxon>
        <taxon>Rhopaluridae</taxon>
        <taxon>Intoshia</taxon>
    </lineage>
</organism>